<dbReference type="SUPFAM" id="SSF69318">
    <property type="entry name" value="Integrin alpha N-terminal domain"/>
    <property type="match status" value="1"/>
</dbReference>
<evidence type="ECO:0000313" key="2">
    <source>
        <dbReference type="EMBL" id="ORJ62060.1"/>
    </source>
</evidence>
<evidence type="ECO:0000313" key="3">
    <source>
        <dbReference type="Proteomes" id="UP000193136"/>
    </source>
</evidence>
<dbReference type="RefSeq" id="WP_085009614.1">
    <property type="nucleotide sequence ID" value="NZ_NAAD01000004.1"/>
</dbReference>
<keyword evidence="1" id="KW-0732">Signal</keyword>
<protein>
    <recommendedName>
        <fullName evidence="4">Repeat domain-containing protein</fullName>
    </recommendedName>
</protein>
<organism evidence="2 3">
    <name type="scientific">Geothermobacter hydrogeniphilus</name>
    <dbReference type="NCBI Taxonomy" id="1969733"/>
    <lineage>
        <taxon>Bacteria</taxon>
        <taxon>Pseudomonadati</taxon>
        <taxon>Thermodesulfobacteriota</taxon>
        <taxon>Desulfuromonadia</taxon>
        <taxon>Desulfuromonadales</taxon>
        <taxon>Geothermobacteraceae</taxon>
        <taxon>Geothermobacter</taxon>
    </lineage>
</organism>
<dbReference type="AlphaFoldDB" id="A0A1X0YA01"/>
<dbReference type="InterPro" id="IPR028994">
    <property type="entry name" value="Integrin_alpha_N"/>
</dbReference>
<comment type="caution">
    <text evidence="2">The sequence shown here is derived from an EMBL/GenBank/DDBJ whole genome shotgun (WGS) entry which is preliminary data.</text>
</comment>
<name>A0A1X0YA01_9BACT</name>
<gene>
    <name evidence="2" type="ORF">B5V00_04735</name>
</gene>
<feature type="chain" id="PRO_5012687741" description="Repeat domain-containing protein" evidence="1">
    <location>
        <begin position="20"/>
        <end position="579"/>
    </location>
</feature>
<keyword evidence="3" id="KW-1185">Reference proteome</keyword>
<dbReference type="Gene3D" id="2.130.10.130">
    <property type="entry name" value="Integrin alpha, N-terminal"/>
    <property type="match status" value="1"/>
</dbReference>
<reference evidence="2 3" key="1">
    <citation type="submission" date="2017-03" db="EMBL/GenBank/DDBJ databases">
        <title>Genome sequence of Geothermobacter sp. EPR-M, Deep-Sea Iron Reducer.</title>
        <authorList>
            <person name="Tully B."/>
            <person name="Savalia P."/>
            <person name="Abuyen K."/>
            <person name="Baughan C."/>
            <person name="Romero E."/>
            <person name="Ronkowski C."/>
            <person name="Torres B."/>
            <person name="Tremblay J."/>
            <person name="Trujillo A."/>
            <person name="Tyler M."/>
            <person name="Perez-Rodriguez I."/>
            <person name="Amend J."/>
        </authorList>
    </citation>
    <scope>NUCLEOTIDE SEQUENCE [LARGE SCALE GENOMIC DNA]</scope>
    <source>
        <strain evidence="2 3">EPR-M</strain>
    </source>
</reference>
<feature type="signal peptide" evidence="1">
    <location>
        <begin position="1"/>
        <end position="19"/>
    </location>
</feature>
<accession>A0A1X0YA01</accession>
<evidence type="ECO:0000256" key="1">
    <source>
        <dbReference type="SAM" id="SignalP"/>
    </source>
</evidence>
<dbReference type="Proteomes" id="UP000193136">
    <property type="component" value="Unassembled WGS sequence"/>
</dbReference>
<evidence type="ECO:0008006" key="4">
    <source>
        <dbReference type="Google" id="ProtNLM"/>
    </source>
</evidence>
<dbReference type="EMBL" id="NAAD01000004">
    <property type="protein sequence ID" value="ORJ62060.1"/>
    <property type="molecule type" value="Genomic_DNA"/>
</dbReference>
<sequence length="579" mass="62316">MLAIVCSIGLLSAAGNAAAVDLVAAVGHDLAPASGYVIMPVDGQYLIDLDASRGTRVGDLISVIKPGERVVHPVTGKILGSLDEVTAVLKVTRVKNGYSYAEVVDEREKISNGAVCRRFSALSAALVGGDREFYDALRKALPDLEWQGQFVAGEQPEVDLVFALTGDTLNLMDARGGRVRGYDLKLFDAVPTKKAKTGAPPPVVPTPAPRVTSVPVPAPVPVPVVKGSLQTAPAGRGVVDYGRFGNLGELAERVRMAAFHRAGKDLLMATVDGKSLRVYRVTDGPRLVGETRVGKGVVQPLTVAWWQPQANGRLFLVVSGAEEDDRNYGNEVYTRMAGAVIEWRDGKLVPVVNRLRWFLGSYDRDGDGRPEILLGQRFDLDTTYGKVAALSLDGSSLKETPVPFELPQEFTVPGSLMADLTGDGKPEVVVVRHGYLSIFAGKKKLYQSSEQMGGSLDSLTYDTNPGSVDLLHRTVNFEVPPAVADIDGDGVLELVALAAEGNSIKIQGLFPSIEKSWVAVVKFRNGLFEKGRLPGDRENPLQGVWAERGRVLVVESRTSSQLKQAGSSYLLQFVFDQKQ</sequence>
<proteinExistence type="predicted"/>